<accession>A0A0V8RS64</accession>
<proteinExistence type="predicted"/>
<dbReference type="STRING" id="2309.CF15_08250"/>
<organism evidence="1 2">
    <name type="scientific">Pyrodictium occultum</name>
    <dbReference type="NCBI Taxonomy" id="2309"/>
    <lineage>
        <taxon>Archaea</taxon>
        <taxon>Thermoproteota</taxon>
        <taxon>Thermoprotei</taxon>
        <taxon>Desulfurococcales</taxon>
        <taxon>Pyrodictiaceae</taxon>
        <taxon>Pyrodictium</taxon>
    </lineage>
</organism>
<gene>
    <name evidence="1" type="ORF">CF15_08250</name>
</gene>
<comment type="caution">
    <text evidence="1">The sequence shown here is derived from an EMBL/GenBank/DDBJ whole genome shotgun (WGS) entry which is preliminary data.</text>
</comment>
<evidence type="ECO:0000313" key="2">
    <source>
        <dbReference type="Proteomes" id="UP000053352"/>
    </source>
</evidence>
<reference evidence="1 2" key="1">
    <citation type="submission" date="2015-11" db="EMBL/GenBank/DDBJ databases">
        <title>Genome sequence of Pyrodictium occultum PL-19, a marine hyperthermophilic archaeon isolated from Volcano, Italy.</title>
        <authorList>
            <person name="Utturkar S."/>
            <person name="Huber H."/>
            <person name="Leptihn S."/>
            <person name="Brown S."/>
            <person name="Stetter K.O."/>
            <person name="Podar M."/>
        </authorList>
    </citation>
    <scope>NUCLEOTIDE SEQUENCE [LARGE SCALE GENOMIC DNA]</scope>
    <source>
        <strain evidence="1 2">PL-19</strain>
    </source>
</reference>
<evidence type="ECO:0000313" key="1">
    <source>
        <dbReference type="EMBL" id="KSW10762.1"/>
    </source>
</evidence>
<dbReference type="AlphaFoldDB" id="A0A0V8RS64"/>
<protein>
    <submittedName>
        <fullName evidence="1">Uncharacterized protein</fullName>
    </submittedName>
</protein>
<keyword evidence="2" id="KW-1185">Reference proteome</keyword>
<sequence>MAAYQAAGLAVAVSAAVLAAATYLLIGPGPLTALWLGLAVVGASMYLTPEACTGVREALLLLENAFSNIAGLLEALGARGPSLYRSSGGTVYIYVGAAGCPGPGGPPATPITVCGGRPVLVLRSPVSGSMVEGFTEPCAAVGYLLTDLLGLADWLDCVDQGDRLVVEVHGERVAAPASLEDTVGSIYGVVAASAAALLWGSALLEADRRAGPRARRIVVGRPEG</sequence>
<dbReference type="RefSeq" id="WP_058371528.1">
    <property type="nucleotide sequence ID" value="NZ_LNTB01000002.1"/>
</dbReference>
<dbReference type="Proteomes" id="UP000053352">
    <property type="component" value="Unassembled WGS sequence"/>
</dbReference>
<dbReference type="EMBL" id="LNTB01000002">
    <property type="protein sequence ID" value="KSW10762.1"/>
    <property type="molecule type" value="Genomic_DNA"/>
</dbReference>
<name>A0A0V8RS64_PYROC</name>
<dbReference type="OrthoDB" id="385515at2157"/>